<sequence length="500" mass="54862">MRQFKWSAAFVSAWFTLVTSLDISTLSPRAVNYTELAQRLSGTASIYLPGSQDFEDVVSRWSNLSVPVADIVVVPSTEEDVVKIVTFANEHSVPFLATNGFHGSVTTLGKMTHGIEIFLSQLSTVEIAQDGKTAKIGGGIRGKALIDALWAAGKQTVTGACECVGYLGPGLGGGHGWLQGHHGLVSDQYLSFNIVLANGTLATIDETSELFWGMKGAGHNFGIVTSVTSKVYDVQFPNYAIETIFFSGDKVEEVYELANDLWITNGTAPEGLNNWSYWFFDPTIDPEKPVIVMYIIQEGVDAVDRIHTAPFHQLGPSMTQLKSGDYRDLAAWTGISLADGPCQKTGKANPRFPIYLKSYNPQAQKKIYELFREATTGTPNAPFAGSLFMFEGYSQQGVKAFADDASAFAYRSDNLLIAPLLIYPPGEELNKKAQELGNQLRQVLFEGSGQATLNTYVNYAYGDETPRAWYGSDSWRQERLASLKQKYDPEGRFSFYAPIA</sequence>
<evidence type="ECO:0000259" key="7">
    <source>
        <dbReference type="PROSITE" id="PS51387"/>
    </source>
</evidence>
<dbReference type="PANTHER" id="PTHR42973:SF9">
    <property type="entry name" value="FAD-BINDING PCMH-TYPE DOMAIN-CONTAINING PROTEIN-RELATED"/>
    <property type="match status" value="1"/>
</dbReference>
<evidence type="ECO:0000256" key="4">
    <source>
        <dbReference type="ARBA" id="ARBA00022827"/>
    </source>
</evidence>
<protein>
    <submittedName>
        <fullName evidence="8">FAD-dependent oxygenase</fullName>
    </submittedName>
</protein>
<evidence type="ECO:0000256" key="3">
    <source>
        <dbReference type="ARBA" id="ARBA00022630"/>
    </source>
</evidence>
<comment type="cofactor">
    <cofactor evidence="1">
        <name>FAD</name>
        <dbReference type="ChEBI" id="CHEBI:57692"/>
    </cofactor>
</comment>
<dbReference type="Gene3D" id="3.40.462.20">
    <property type="match status" value="1"/>
</dbReference>
<keyword evidence="3" id="KW-0285">Flavoprotein</keyword>
<dbReference type="InterPro" id="IPR012951">
    <property type="entry name" value="BBE"/>
</dbReference>
<dbReference type="Gene3D" id="3.30.465.10">
    <property type="match status" value="1"/>
</dbReference>
<dbReference type="Pfam" id="PF08031">
    <property type="entry name" value="BBE"/>
    <property type="match status" value="1"/>
</dbReference>
<keyword evidence="9" id="KW-1185">Reference proteome</keyword>
<dbReference type="InterPro" id="IPR050416">
    <property type="entry name" value="FAD-linked_Oxidoreductase"/>
</dbReference>
<dbReference type="Pfam" id="PF01565">
    <property type="entry name" value="FAD_binding_4"/>
    <property type="match status" value="1"/>
</dbReference>
<evidence type="ECO:0000256" key="2">
    <source>
        <dbReference type="ARBA" id="ARBA00005466"/>
    </source>
</evidence>
<dbReference type="EMBL" id="JAPCWZ010000009">
    <property type="protein sequence ID" value="KAK8851155.1"/>
    <property type="molecule type" value="Genomic_DNA"/>
</dbReference>
<dbReference type="Proteomes" id="UP001390339">
    <property type="component" value="Unassembled WGS sequence"/>
</dbReference>
<dbReference type="PANTHER" id="PTHR42973">
    <property type="entry name" value="BINDING OXIDOREDUCTASE, PUTATIVE (AFU_ORTHOLOGUE AFUA_1G17690)-RELATED"/>
    <property type="match status" value="1"/>
</dbReference>
<dbReference type="InterPro" id="IPR016169">
    <property type="entry name" value="FAD-bd_PCMH_sub2"/>
</dbReference>
<feature type="chain" id="PRO_5046420494" evidence="6">
    <location>
        <begin position="21"/>
        <end position="500"/>
    </location>
</feature>
<reference evidence="8 9" key="1">
    <citation type="journal article" date="2024" name="IMA Fungus">
        <title>Apiospora arundinis, a panoply of carbohydrate-active enzymes and secondary metabolites.</title>
        <authorList>
            <person name="Sorensen T."/>
            <person name="Petersen C."/>
            <person name="Muurmann A.T."/>
            <person name="Christiansen J.V."/>
            <person name="Brundto M.L."/>
            <person name="Overgaard C.K."/>
            <person name="Boysen A.T."/>
            <person name="Wollenberg R.D."/>
            <person name="Larsen T.O."/>
            <person name="Sorensen J.L."/>
            <person name="Nielsen K.L."/>
            <person name="Sondergaard T.E."/>
        </authorList>
    </citation>
    <scope>NUCLEOTIDE SEQUENCE [LARGE SCALE GENOMIC DNA]</scope>
    <source>
        <strain evidence="8 9">AAU 773</strain>
    </source>
</reference>
<dbReference type="PROSITE" id="PS51387">
    <property type="entry name" value="FAD_PCMH"/>
    <property type="match status" value="1"/>
</dbReference>
<name>A0ABR2HQK6_9PEZI</name>
<organism evidence="8 9">
    <name type="scientific">Apiospora arundinis</name>
    <dbReference type="NCBI Taxonomy" id="335852"/>
    <lineage>
        <taxon>Eukaryota</taxon>
        <taxon>Fungi</taxon>
        <taxon>Dikarya</taxon>
        <taxon>Ascomycota</taxon>
        <taxon>Pezizomycotina</taxon>
        <taxon>Sordariomycetes</taxon>
        <taxon>Xylariomycetidae</taxon>
        <taxon>Amphisphaeriales</taxon>
        <taxon>Apiosporaceae</taxon>
        <taxon>Apiospora</taxon>
    </lineage>
</organism>
<keyword evidence="6" id="KW-0732">Signal</keyword>
<dbReference type="SUPFAM" id="SSF56176">
    <property type="entry name" value="FAD-binding/transporter-associated domain-like"/>
    <property type="match status" value="1"/>
</dbReference>
<evidence type="ECO:0000313" key="8">
    <source>
        <dbReference type="EMBL" id="KAK8851155.1"/>
    </source>
</evidence>
<dbReference type="InterPro" id="IPR016166">
    <property type="entry name" value="FAD-bd_PCMH"/>
</dbReference>
<dbReference type="InterPro" id="IPR036318">
    <property type="entry name" value="FAD-bd_PCMH-like_sf"/>
</dbReference>
<proteinExistence type="inferred from homology"/>
<accession>A0ABR2HQK6</accession>
<evidence type="ECO:0000313" key="9">
    <source>
        <dbReference type="Proteomes" id="UP001390339"/>
    </source>
</evidence>
<dbReference type="InterPro" id="IPR006094">
    <property type="entry name" value="Oxid_FAD_bind_N"/>
</dbReference>
<feature type="signal peptide" evidence="6">
    <location>
        <begin position="1"/>
        <end position="20"/>
    </location>
</feature>
<feature type="domain" description="FAD-binding PCMH-type" evidence="7">
    <location>
        <begin position="65"/>
        <end position="234"/>
    </location>
</feature>
<evidence type="ECO:0000256" key="1">
    <source>
        <dbReference type="ARBA" id="ARBA00001974"/>
    </source>
</evidence>
<evidence type="ECO:0000256" key="5">
    <source>
        <dbReference type="ARBA" id="ARBA00023002"/>
    </source>
</evidence>
<keyword evidence="5" id="KW-0560">Oxidoreductase</keyword>
<comment type="similarity">
    <text evidence="2">Belongs to the oxygen-dependent FAD-linked oxidoreductase family.</text>
</comment>
<evidence type="ECO:0000256" key="6">
    <source>
        <dbReference type="SAM" id="SignalP"/>
    </source>
</evidence>
<keyword evidence="4" id="KW-0274">FAD</keyword>
<comment type="caution">
    <text evidence="8">The sequence shown here is derived from an EMBL/GenBank/DDBJ whole genome shotgun (WGS) entry which is preliminary data.</text>
</comment>
<gene>
    <name evidence="8" type="ORF">PGQ11_013634</name>
</gene>